<name>A0ACD4ZMI9_9ACTN</name>
<organism evidence="1 2">
    <name type="scientific">Streptomyces scopuliridis</name>
    <dbReference type="NCBI Taxonomy" id="452529"/>
    <lineage>
        <taxon>Bacteria</taxon>
        <taxon>Bacillati</taxon>
        <taxon>Actinomycetota</taxon>
        <taxon>Actinomycetes</taxon>
        <taxon>Kitasatosporales</taxon>
        <taxon>Streptomycetaceae</taxon>
        <taxon>Streptomyces</taxon>
    </lineage>
</organism>
<sequence>MRSSSHEYDLSAVSWHKSSYSGGSGGDCLEVGTWQKSTYSDGSGGDCLEVGTSWRKSTHSGGDGGNCLEVGSVWRKSTHSGGSGGSCVEVADGHPDIVPVRDSKFPDRPALVFRTASWSAFISDIKADIKAG</sequence>
<evidence type="ECO:0000313" key="2">
    <source>
        <dbReference type="Proteomes" id="UP001348369"/>
    </source>
</evidence>
<accession>A0ACD4ZMI9</accession>
<dbReference type="Proteomes" id="UP001348369">
    <property type="component" value="Chromosome"/>
</dbReference>
<proteinExistence type="predicted"/>
<keyword evidence="2" id="KW-1185">Reference proteome</keyword>
<evidence type="ECO:0000313" key="1">
    <source>
        <dbReference type="EMBL" id="WSB99418.1"/>
    </source>
</evidence>
<protein>
    <submittedName>
        <fullName evidence="1">DUF397 domain-containing protein</fullName>
    </submittedName>
</protein>
<gene>
    <name evidence="1" type="ORF">OG835_22000</name>
</gene>
<reference evidence="1" key="1">
    <citation type="submission" date="2022-10" db="EMBL/GenBank/DDBJ databases">
        <title>The complete genomes of actinobacterial strains from the NBC collection.</title>
        <authorList>
            <person name="Joergensen T.S."/>
            <person name="Alvarez Arevalo M."/>
            <person name="Sterndorff E.B."/>
            <person name="Faurdal D."/>
            <person name="Vuksanovic O."/>
            <person name="Mourched A.-S."/>
            <person name="Charusanti P."/>
            <person name="Shaw S."/>
            <person name="Blin K."/>
            <person name="Weber T."/>
        </authorList>
    </citation>
    <scope>NUCLEOTIDE SEQUENCE</scope>
    <source>
        <strain evidence="1">NBC 01771</strain>
    </source>
</reference>
<dbReference type="EMBL" id="CP109109">
    <property type="protein sequence ID" value="WSB99418.1"/>
    <property type="molecule type" value="Genomic_DNA"/>
</dbReference>